<evidence type="ECO:0000256" key="6">
    <source>
        <dbReference type="PROSITE-ProRule" id="PRU10141"/>
    </source>
</evidence>
<comment type="similarity">
    <text evidence="7">Belongs to the protein kinase superfamily.</text>
</comment>
<feature type="binding site" evidence="6">
    <location>
        <position position="69"/>
    </location>
    <ligand>
        <name>ATP</name>
        <dbReference type="ChEBI" id="CHEBI:30616"/>
    </ligand>
</feature>
<dbReference type="OrthoDB" id="40902at2759"/>
<dbReference type="PANTHER" id="PTHR24347">
    <property type="entry name" value="SERINE/THREONINE-PROTEIN KINASE"/>
    <property type="match status" value="1"/>
</dbReference>
<dbReference type="InterPro" id="IPR011009">
    <property type="entry name" value="Kinase-like_dom_sf"/>
</dbReference>
<feature type="region of interest" description="Disordered" evidence="8">
    <location>
        <begin position="334"/>
        <end position="358"/>
    </location>
</feature>
<dbReference type="InterPro" id="IPR017441">
    <property type="entry name" value="Protein_kinase_ATP_BS"/>
</dbReference>
<keyword evidence="11" id="KW-1185">Reference proteome</keyword>
<reference evidence="10" key="1">
    <citation type="submission" date="2016-04" db="EMBL/GenBank/DDBJ databases">
        <authorList>
            <person name="Evans L.H."/>
            <person name="Alamgir A."/>
            <person name="Owens N."/>
            <person name="Weber N.D."/>
            <person name="Virtaneva K."/>
            <person name="Barbian K."/>
            <person name="Babar A."/>
            <person name="Rosenke K."/>
        </authorList>
    </citation>
    <scope>NUCLEOTIDE SEQUENCE [LARGE SCALE GENOMIC DNA]</scope>
    <source>
        <strain evidence="10">CBS 101.48</strain>
    </source>
</reference>
<evidence type="ECO:0000256" key="3">
    <source>
        <dbReference type="ARBA" id="ARBA00022741"/>
    </source>
</evidence>
<keyword evidence="2" id="KW-0808">Transferase</keyword>
<keyword evidence="3 6" id="KW-0547">Nucleotide-binding</keyword>
<dbReference type="SUPFAM" id="SSF56112">
    <property type="entry name" value="Protein kinase-like (PK-like)"/>
    <property type="match status" value="1"/>
</dbReference>
<dbReference type="InterPro" id="IPR000719">
    <property type="entry name" value="Prot_kinase_dom"/>
</dbReference>
<accession>A0A163IX62</accession>
<gene>
    <name evidence="10" type="primary">ABSGL_01196.1 scaffold 1223</name>
</gene>
<name>A0A163IX62_ABSGL</name>
<dbReference type="STRING" id="4829.A0A163IX62"/>
<dbReference type="CDD" id="cd05117">
    <property type="entry name" value="STKc_CAMK"/>
    <property type="match status" value="1"/>
</dbReference>
<sequence>MPKGPLMKRLLALFKKTHEKDDEANAYPPELNADYEVTKKTLGVGSFAVVKECIHRETKKAYALKIIMKKVIADILTKVHHPHIVSLHALYETADAVYIVTDLASGGELFKQLLDRGNYSERDAANLIQQLLEGLVYLHDQDIVHRDIKPENLLFATKEPDAKLMITDFGLSKILKHHDDILTTACGTPGYVAPEVLLQKGHGKAVDLWSVGVIMFVLLSGYTPFYGEDQAALFESIMSGKYEFDEEYWCDISDSAKSMIDALLTFDPEKRITAKEALQHPWITNDEKPSADATNLAPGVLKGMHSQSKFKSVVTAMTLLNQWKHLDLELSDVSSDSDSDVDNTADQINKLDIQDPIK</sequence>
<keyword evidence="4" id="KW-0418">Kinase</keyword>
<dbReference type="AlphaFoldDB" id="A0A163IX62"/>
<dbReference type="GO" id="GO:0005524">
    <property type="term" value="F:ATP binding"/>
    <property type="evidence" value="ECO:0007669"/>
    <property type="project" value="UniProtKB-UniRule"/>
</dbReference>
<dbReference type="PROSITE" id="PS50011">
    <property type="entry name" value="PROTEIN_KINASE_DOM"/>
    <property type="match status" value="1"/>
</dbReference>
<dbReference type="InParanoid" id="A0A163IX62"/>
<dbReference type="GO" id="GO:0004674">
    <property type="term" value="F:protein serine/threonine kinase activity"/>
    <property type="evidence" value="ECO:0007669"/>
    <property type="project" value="UniProtKB-KW"/>
</dbReference>
<evidence type="ECO:0000259" key="9">
    <source>
        <dbReference type="PROSITE" id="PS50011"/>
    </source>
</evidence>
<evidence type="ECO:0000256" key="1">
    <source>
        <dbReference type="ARBA" id="ARBA00022527"/>
    </source>
</evidence>
<proteinExistence type="inferred from homology"/>
<dbReference type="Gene3D" id="3.30.200.20">
    <property type="entry name" value="Phosphorylase Kinase, domain 1"/>
    <property type="match status" value="1"/>
</dbReference>
<dbReference type="FunFam" id="1.10.510.10:FF:000026">
    <property type="entry name" value="Calcium/calmodulin-dependent protein kinase type 1"/>
    <property type="match status" value="1"/>
</dbReference>
<dbReference type="Gene3D" id="1.10.510.10">
    <property type="entry name" value="Transferase(Phosphotransferase) domain 1"/>
    <property type="match status" value="1"/>
</dbReference>
<dbReference type="PROSITE" id="PS00107">
    <property type="entry name" value="PROTEIN_KINASE_ATP"/>
    <property type="match status" value="1"/>
</dbReference>
<protein>
    <recommendedName>
        <fullName evidence="9">Protein kinase domain-containing protein</fullName>
    </recommendedName>
</protein>
<dbReference type="Proteomes" id="UP000078561">
    <property type="component" value="Unassembled WGS sequence"/>
</dbReference>
<dbReference type="OMA" id="MGRAYNE"/>
<evidence type="ECO:0000256" key="7">
    <source>
        <dbReference type="RuleBase" id="RU000304"/>
    </source>
</evidence>
<dbReference type="EMBL" id="LT550481">
    <property type="protein sequence ID" value="SAL95855.1"/>
    <property type="molecule type" value="Genomic_DNA"/>
</dbReference>
<keyword evidence="1 7" id="KW-0723">Serine/threonine-protein kinase</keyword>
<evidence type="ECO:0000256" key="4">
    <source>
        <dbReference type="ARBA" id="ARBA00022777"/>
    </source>
</evidence>
<evidence type="ECO:0000313" key="11">
    <source>
        <dbReference type="Proteomes" id="UP000078561"/>
    </source>
</evidence>
<dbReference type="Pfam" id="PF00069">
    <property type="entry name" value="Pkinase"/>
    <property type="match status" value="1"/>
</dbReference>
<evidence type="ECO:0000313" key="10">
    <source>
        <dbReference type="EMBL" id="SAL95855.1"/>
    </source>
</evidence>
<dbReference type="PROSITE" id="PS00108">
    <property type="entry name" value="PROTEIN_KINASE_ST"/>
    <property type="match status" value="1"/>
</dbReference>
<keyword evidence="5 6" id="KW-0067">ATP-binding</keyword>
<dbReference type="InterPro" id="IPR008271">
    <property type="entry name" value="Ser/Thr_kinase_AS"/>
</dbReference>
<dbReference type="SMART" id="SM00220">
    <property type="entry name" value="S_TKc"/>
    <property type="match status" value="1"/>
</dbReference>
<organism evidence="10">
    <name type="scientific">Absidia glauca</name>
    <name type="common">Pin mould</name>
    <dbReference type="NCBI Taxonomy" id="4829"/>
    <lineage>
        <taxon>Eukaryota</taxon>
        <taxon>Fungi</taxon>
        <taxon>Fungi incertae sedis</taxon>
        <taxon>Mucoromycota</taxon>
        <taxon>Mucoromycotina</taxon>
        <taxon>Mucoromycetes</taxon>
        <taxon>Mucorales</taxon>
        <taxon>Cunninghamellaceae</taxon>
        <taxon>Absidia</taxon>
    </lineage>
</organism>
<evidence type="ECO:0000256" key="2">
    <source>
        <dbReference type="ARBA" id="ARBA00022679"/>
    </source>
</evidence>
<evidence type="ECO:0000256" key="5">
    <source>
        <dbReference type="ARBA" id="ARBA00022840"/>
    </source>
</evidence>
<feature type="domain" description="Protein kinase" evidence="9">
    <location>
        <begin position="36"/>
        <end position="283"/>
    </location>
</feature>
<evidence type="ECO:0000256" key="8">
    <source>
        <dbReference type="SAM" id="MobiDB-lite"/>
    </source>
</evidence>